<keyword evidence="7" id="KW-0175">Coiled coil</keyword>
<dbReference type="GO" id="GO:0044781">
    <property type="term" value="P:bacterial-type flagellum organization"/>
    <property type="evidence" value="ECO:0007669"/>
    <property type="project" value="UniProtKB-KW"/>
</dbReference>
<evidence type="ECO:0000256" key="5">
    <source>
        <dbReference type="ARBA" id="ARBA00022927"/>
    </source>
</evidence>
<keyword evidence="6" id="KW-1006">Bacterial flagellum protein export</keyword>
<gene>
    <name evidence="9" type="ORF">F8154_05040</name>
</gene>
<evidence type="ECO:0000256" key="4">
    <source>
        <dbReference type="ARBA" id="ARBA00022795"/>
    </source>
</evidence>
<accession>A0A6I0FAQ4</accession>
<feature type="domain" description="Flagellar assembly protein FliH/Type III secretion system HrpE" evidence="8">
    <location>
        <begin position="123"/>
        <end position="249"/>
    </location>
</feature>
<dbReference type="PANTHER" id="PTHR34982:SF1">
    <property type="entry name" value="FLAGELLAR ASSEMBLY PROTEIN FLIH"/>
    <property type="match status" value="1"/>
</dbReference>
<comment type="similarity">
    <text evidence="2">Belongs to the FliH family.</text>
</comment>
<dbReference type="Proteomes" id="UP000432715">
    <property type="component" value="Unassembled WGS sequence"/>
</dbReference>
<dbReference type="CDD" id="cd06503">
    <property type="entry name" value="ATP-synt_Fo_b"/>
    <property type="match status" value="1"/>
</dbReference>
<evidence type="ECO:0000259" key="8">
    <source>
        <dbReference type="Pfam" id="PF02108"/>
    </source>
</evidence>
<keyword evidence="4" id="KW-1005">Bacterial flagellum biogenesis</keyword>
<evidence type="ECO:0000256" key="6">
    <source>
        <dbReference type="ARBA" id="ARBA00023225"/>
    </source>
</evidence>
<dbReference type="InterPro" id="IPR018035">
    <property type="entry name" value="Flagellar_FliH/T3SS_HrpE"/>
</dbReference>
<sequence length="261" mass="29278">MSKIRVLKSAEVKLGDKKEIDFNEIKLNNIIKLHSNEEAVNEEEIDTCNDEANKINEELEAMLNEAKEEAQRIIEEAKKEAAFILGEAYEDSKNIFENAKREGYSAGIAEGKDLGHQEVAEHIDEAKNIKLQALEEKNRAIKEAEKDVVKLVIECVNKIINYKLEEDNSLLLEVIRAGLEKSTFTESIVIRVSKADYDLVNTEKNKIFMMTDGIEKMDVRCDASLPSGGVMIETLSGTIDSSISTQIKAIEKILTDITISE</sequence>
<evidence type="ECO:0000256" key="1">
    <source>
        <dbReference type="ARBA" id="ARBA00003041"/>
    </source>
</evidence>
<dbReference type="AlphaFoldDB" id="A0A6I0FAQ4"/>
<feature type="coiled-coil region" evidence="7">
    <location>
        <begin position="123"/>
        <end position="154"/>
    </location>
</feature>
<protein>
    <recommendedName>
        <fullName evidence="8">Flagellar assembly protein FliH/Type III secretion system HrpE domain-containing protein</fullName>
    </recommendedName>
</protein>
<dbReference type="PANTHER" id="PTHR34982">
    <property type="entry name" value="YOP PROTEINS TRANSLOCATION PROTEIN L"/>
    <property type="match status" value="1"/>
</dbReference>
<proteinExistence type="inferred from homology"/>
<dbReference type="GO" id="GO:0015031">
    <property type="term" value="P:protein transport"/>
    <property type="evidence" value="ECO:0007669"/>
    <property type="project" value="UniProtKB-KW"/>
</dbReference>
<dbReference type="OrthoDB" id="2375163at2"/>
<dbReference type="GO" id="GO:0005829">
    <property type="term" value="C:cytosol"/>
    <property type="evidence" value="ECO:0007669"/>
    <property type="project" value="TreeGrafter"/>
</dbReference>
<keyword evidence="10" id="KW-1185">Reference proteome</keyword>
<feature type="coiled-coil region" evidence="7">
    <location>
        <begin position="45"/>
        <end position="87"/>
    </location>
</feature>
<evidence type="ECO:0000256" key="3">
    <source>
        <dbReference type="ARBA" id="ARBA00022448"/>
    </source>
</evidence>
<comment type="function">
    <text evidence="1">Needed for flagellar regrowth and assembly.</text>
</comment>
<evidence type="ECO:0000313" key="10">
    <source>
        <dbReference type="Proteomes" id="UP000432715"/>
    </source>
</evidence>
<organism evidence="9 10">
    <name type="scientific">Alkaliphilus pronyensis</name>
    <dbReference type="NCBI Taxonomy" id="1482732"/>
    <lineage>
        <taxon>Bacteria</taxon>
        <taxon>Bacillati</taxon>
        <taxon>Bacillota</taxon>
        <taxon>Clostridia</taxon>
        <taxon>Peptostreptococcales</taxon>
        <taxon>Natronincolaceae</taxon>
        <taxon>Alkaliphilus</taxon>
    </lineage>
</organism>
<dbReference type="RefSeq" id="WP_151860512.1">
    <property type="nucleotide sequence ID" value="NZ_WBZC01000014.1"/>
</dbReference>
<name>A0A6I0FAQ4_9FIRM</name>
<dbReference type="SUPFAM" id="SSF160527">
    <property type="entry name" value="V-type ATPase subunit E-like"/>
    <property type="match status" value="1"/>
</dbReference>
<evidence type="ECO:0000313" key="9">
    <source>
        <dbReference type="EMBL" id="KAB3535884.1"/>
    </source>
</evidence>
<evidence type="ECO:0000256" key="2">
    <source>
        <dbReference type="ARBA" id="ARBA00006602"/>
    </source>
</evidence>
<keyword evidence="3" id="KW-0813">Transport</keyword>
<dbReference type="InterPro" id="IPR051472">
    <property type="entry name" value="T3SS_Stator/FliH"/>
</dbReference>
<dbReference type="EMBL" id="WBZC01000014">
    <property type="protein sequence ID" value="KAB3535884.1"/>
    <property type="molecule type" value="Genomic_DNA"/>
</dbReference>
<evidence type="ECO:0000256" key="7">
    <source>
        <dbReference type="SAM" id="Coils"/>
    </source>
</evidence>
<reference evidence="9 10" key="1">
    <citation type="submission" date="2019-10" db="EMBL/GenBank/DDBJ databases">
        <title>Alkaliphilus serpentinus sp. nov. and Alkaliphilus pronyensis sp. nov., two novel anaerobic alkaliphilic species isolated from the serpentinized-hosted hydrothermal field of the Prony Bay (New Caledonia).</title>
        <authorList>
            <person name="Postec A."/>
        </authorList>
    </citation>
    <scope>NUCLEOTIDE SEQUENCE [LARGE SCALE GENOMIC DNA]</scope>
    <source>
        <strain evidence="9 10">LacV</strain>
    </source>
</reference>
<dbReference type="Pfam" id="PF02108">
    <property type="entry name" value="FliH"/>
    <property type="match status" value="1"/>
</dbReference>
<comment type="caution">
    <text evidence="9">The sequence shown here is derived from an EMBL/GenBank/DDBJ whole genome shotgun (WGS) entry which is preliminary data.</text>
</comment>
<keyword evidence="5" id="KW-0653">Protein transport</keyword>